<dbReference type="EMBL" id="CAJGYO010000003">
    <property type="protein sequence ID" value="CAD6221370.1"/>
    <property type="molecule type" value="Genomic_DNA"/>
</dbReference>
<proteinExistence type="predicted"/>
<keyword evidence="3" id="KW-1185">Reference proteome</keyword>
<gene>
    <name evidence="2" type="ORF">NCGR_LOCUS14655</name>
</gene>
<dbReference type="Proteomes" id="UP000604825">
    <property type="component" value="Unassembled WGS sequence"/>
</dbReference>
<dbReference type="PANTHER" id="PTHR31325">
    <property type="entry name" value="OS01G0798800 PROTEIN-RELATED"/>
    <property type="match status" value="1"/>
</dbReference>
<feature type="transmembrane region" description="Helical" evidence="1">
    <location>
        <begin position="98"/>
        <end position="118"/>
    </location>
</feature>
<evidence type="ECO:0000313" key="2">
    <source>
        <dbReference type="EMBL" id="CAD6221370.1"/>
    </source>
</evidence>
<sequence length="619" mass="71390">MELELGSMKDGVVNMTRAMEAVSPWLNHPRKTINLVEALVVAAAALLLLQLILGSCKRRWHDSTFVKFGLQVSTTFMNPLIIYTLGTMQSSPIKNSSYPVWAAFLIMASAGTAAVRQFDFYGSFFNKCMQAFVEYLQDAFYILMFTLLMDPNTYTLKTAWDLKRHLKSSRASSQCVTALVAVVLLTKTFESFFLVISSYRRKRSLFITLKKSRLTKLAERTEEESASDDHRACDSDSQQSMRGYKYVVCYRLPRFITIDRYGIVVRYFGEIFPKTSLLKDHDFVFKKLLPSEGDFKRAFRIIEVSLACMHVKKYWCAPNAFIVEKVIGFFRKFMISGQLRNKVNQHSVIFQRQKQPDPVEVSDAMKRAVARSLISTYGNLGETPVSWQSQMFDKYSWALKDLSRVEIMLIWHIATEYCDISLPNPSNGTTRCNKHRGFADNLSRYCPHMFEYVLELLPNHRRNRINRGSHRGVAVHLSRYCTYLIGSVPELLPYHKADIAELAQRVMEERRELFGSYRLPKIYNIMKKLEGTEEEDDAKKIFQRGVKLGKQLKSMPDGDRWELLEDFWAETIIHAAASHTTTKQHMQHLENGGEFLTHIWALLSHAGILNLNRDKDQEG</sequence>
<keyword evidence="1" id="KW-1133">Transmembrane helix</keyword>
<comment type="caution">
    <text evidence="2">The sequence shown here is derived from an EMBL/GenBank/DDBJ whole genome shotgun (WGS) entry which is preliminary data.</text>
</comment>
<dbReference type="InterPro" id="IPR007658">
    <property type="entry name" value="DUF594"/>
</dbReference>
<dbReference type="Pfam" id="PF04578">
    <property type="entry name" value="DUF594"/>
    <property type="match status" value="1"/>
</dbReference>
<keyword evidence="1" id="KW-0472">Membrane</keyword>
<dbReference type="OrthoDB" id="672171at2759"/>
<feature type="transmembrane region" description="Helical" evidence="1">
    <location>
        <begin position="65"/>
        <end position="86"/>
    </location>
</feature>
<name>A0A811N5U6_9POAL</name>
<feature type="transmembrane region" description="Helical" evidence="1">
    <location>
        <begin position="176"/>
        <end position="196"/>
    </location>
</feature>
<dbReference type="AlphaFoldDB" id="A0A811N5U6"/>
<evidence type="ECO:0000313" key="3">
    <source>
        <dbReference type="Proteomes" id="UP000604825"/>
    </source>
</evidence>
<organism evidence="2 3">
    <name type="scientific">Miscanthus lutarioriparius</name>
    <dbReference type="NCBI Taxonomy" id="422564"/>
    <lineage>
        <taxon>Eukaryota</taxon>
        <taxon>Viridiplantae</taxon>
        <taxon>Streptophyta</taxon>
        <taxon>Embryophyta</taxon>
        <taxon>Tracheophyta</taxon>
        <taxon>Spermatophyta</taxon>
        <taxon>Magnoliopsida</taxon>
        <taxon>Liliopsida</taxon>
        <taxon>Poales</taxon>
        <taxon>Poaceae</taxon>
        <taxon>PACMAD clade</taxon>
        <taxon>Panicoideae</taxon>
        <taxon>Andropogonodae</taxon>
        <taxon>Andropogoneae</taxon>
        <taxon>Saccharinae</taxon>
        <taxon>Miscanthus</taxon>
    </lineage>
</organism>
<evidence type="ECO:0008006" key="4">
    <source>
        <dbReference type="Google" id="ProtNLM"/>
    </source>
</evidence>
<evidence type="ECO:0000256" key="1">
    <source>
        <dbReference type="SAM" id="Phobius"/>
    </source>
</evidence>
<reference evidence="2" key="1">
    <citation type="submission" date="2020-10" db="EMBL/GenBank/DDBJ databases">
        <authorList>
            <person name="Han B."/>
            <person name="Lu T."/>
            <person name="Zhao Q."/>
            <person name="Huang X."/>
            <person name="Zhao Y."/>
        </authorList>
    </citation>
    <scope>NUCLEOTIDE SEQUENCE</scope>
</reference>
<feature type="transmembrane region" description="Helical" evidence="1">
    <location>
        <begin position="33"/>
        <end position="53"/>
    </location>
</feature>
<accession>A0A811N5U6</accession>
<protein>
    <recommendedName>
        <fullName evidence="4">DUF4220 domain-containing protein</fullName>
    </recommendedName>
</protein>
<keyword evidence="1" id="KW-0812">Transmembrane</keyword>